<accession>A0A1Q9CF33</accession>
<evidence type="ECO:0000313" key="1">
    <source>
        <dbReference type="EMBL" id="OLP81538.1"/>
    </source>
</evidence>
<sequence length="176" mass="18768">MWHLRLSAHFLLYRCEAAHSATLRAGCDRDQAQAKAQVAASRAAVAWGMQEEDAIWTTAFCTGKLTCDLAVADGLQPHQVAQIASSAASQMARAEAERGMQGLEDAAMEAGKAAARVGLDLGMGEQTSYEVAAATAAEMAEGLASAAWKRVMESTLWICGWQCPHNSSRDLRVDLA</sequence>
<dbReference type="Proteomes" id="UP000186817">
    <property type="component" value="Unassembled WGS sequence"/>
</dbReference>
<gene>
    <name evidence="1" type="ORF">AK812_SmicGene37891</name>
</gene>
<keyword evidence="2" id="KW-1185">Reference proteome</keyword>
<name>A0A1Q9CF33_SYMMI</name>
<evidence type="ECO:0000313" key="2">
    <source>
        <dbReference type="Proteomes" id="UP000186817"/>
    </source>
</evidence>
<dbReference type="EMBL" id="LSRX01001271">
    <property type="protein sequence ID" value="OLP81538.1"/>
    <property type="molecule type" value="Genomic_DNA"/>
</dbReference>
<protein>
    <submittedName>
        <fullName evidence="1">Uncharacterized protein</fullName>
    </submittedName>
</protein>
<proteinExistence type="predicted"/>
<dbReference type="AlphaFoldDB" id="A0A1Q9CF33"/>
<dbReference type="OrthoDB" id="439824at2759"/>
<comment type="caution">
    <text evidence="1">The sequence shown here is derived from an EMBL/GenBank/DDBJ whole genome shotgun (WGS) entry which is preliminary data.</text>
</comment>
<reference evidence="1 2" key="1">
    <citation type="submission" date="2016-02" db="EMBL/GenBank/DDBJ databases">
        <title>Genome analysis of coral dinoflagellate symbionts highlights evolutionary adaptations to a symbiotic lifestyle.</title>
        <authorList>
            <person name="Aranda M."/>
            <person name="Li Y."/>
            <person name="Liew Y.J."/>
            <person name="Baumgarten S."/>
            <person name="Simakov O."/>
            <person name="Wilson M."/>
            <person name="Piel J."/>
            <person name="Ashoor H."/>
            <person name="Bougouffa S."/>
            <person name="Bajic V.B."/>
            <person name="Ryu T."/>
            <person name="Ravasi T."/>
            <person name="Bayer T."/>
            <person name="Micklem G."/>
            <person name="Kim H."/>
            <person name="Bhak J."/>
            <person name="Lajeunesse T.C."/>
            <person name="Voolstra C.R."/>
        </authorList>
    </citation>
    <scope>NUCLEOTIDE SEQUENCE [LARGE SCALE GENOMIC DNA]</scope>
    <source>
        <strain evidence="1 2">CCMP2467</strain>
    </source>
</reference>
<organism evidence="1 2">
    <name type="scientific">Symbiodinium microadriaticum</name>
    <name type="common">Dinoflagellate</name>
    <name type="synonym">Zooxanthella microadriatica</name>
    <dbReference type="NCBI Taxonomy" id="2951"/>
    <lineage>
        <taxon>Eukaryota</taxon>
        <taxon>Sar</taxon>
        <taxon>Alveolata</taxon>
        <taxon>Dinophyceae</taxon>
        <taxon>Suessiales</taxon>
        <taxon>Symbiodiniaceae</taxon>
        <taxon>Symbiodinium</taxon>
    </lineage>
</organism>